<dbReference type="InterPro" id="IPR029044">
    <property type="entry name" value="Nucleotide-diphossugar_trans"/>
</dbReference>
<evidence type="ECO:0000313" key="10">
    <source>
        <dbReference type="Proteomes" id="UP000030321"/>
    </source>
</evidence>
<gene>
    <name evidence="9" type="ORF">N44_01198</name>
</gene>
<sequence>MKKLISVMTPCYNEEDNIEDLYSQVKTIFENQLSGYDYEHVFIDNCSKDRTVDILKMLARKDPKVKIIVNARNFGFVRSSYYGLIQPDGDAVIFLMADLQDPPSLIVDFVTKWEEGYKVVQGVRKNSRESFVLFKVKKLYYYVLSRISDVELTRDSTGFGLYDKCVIQSLRKIDDPYPYFKGLISELGFEIAEVEYVSAARKRGVSSANFFMLYDFALLGITSHSRVPIRVATMVGFVMAILSLFVAIAYLVAKLINPNFLPIGIASLHITLFFFSSVQLFFIGLIGEYIGLIHLRSLKRPLVVERERVNFDIK</sequence>
<reference evidence="10" key="1">
    <citation type="journal article" date="2015" name="Genome">
        <title>Whole Genome Sequence of the Non-Microcystin-Producing Microcystis aeruginosa Strain NIES-44.</title>
        <authorList>
            <person name="Okano K."/>
            <person name="Miyata N."/>
            <person name="Ozaki Y."/>
        </authorList>
    </citation>
    <scope>NUCLEOTIDE SEQUENCE [LARGE SCALE GENOMIC DNA]</scope>
    <source>
        <strain evidence="10">NIES-44</strain>
    </source>
</reference>
<protein>
    <submittedName>
        <fullName evidence="9">Glycosyltransferase</fullName>
    </submittedName>
</protein>
<dbReference type="PANTHER" id="PTHR48090">
    <property type="entry name" value="UNDECAPRENYL-PHOSPHATE 4-DEOXY-4-FORMAMIDO-L-ARABINOSE TRANSFERASE-RELATED"/>
    <property type="match status" value="1"/>
</dbReference>
<keyword evidence="4 7" id="KW-0812">Transmembrane</keyword>
<evidence type="ECO:0000256" key="7">
    <source>
        <dbReference type="SAM" id="Phobius"/>
    </source>
</evidence>
<keyword evidence="3 9" id="KW-0808">Transferase</keyword>
<dbReference type="AlphaFoldDB" id="A0A0A1VSC1"/>
<evidence type="ECO:0000313" key="9">
    <source>
        <dbReference type="EMBL" id="GAL92640.1"/>
    </source>
</evidence>
<keyword evidence="5 7" id="KW-1133">Transmembrane helix</keyword>
<dbReference type="InterPro" id="IPR001173">
    <property type="entry name" value="Glyco_trans_2-like"/>
</dbReference>
<name>A0A0A1VSC1_MICAE</name>
<dbReference type="RefSeq" id="WP_045358457.1">
    <property type="nucleotide sequence ID" value="NZ_BBPA01000023.1"/>
</dbReference>
<proteinExistence type="predicted"/>
<comment type="subcellular location">
    <subcellularLocation>
        <location evidence="1">Membrane</location>
        <topology evidence="1">Multi-pass membrane protein</topology>
    </subcellularLocation>
</comment>
<keyword evidence="2" id="KW-0328">Glycosyltransferase</keyword>
<evidence type="ECO:0000259" key="8">
    <source>
        <dbReference type="Pfam" id="PF00535"/>
    </source>
</evidence>
<evidence type="ECO:0000256" key="3">
    <source>
        <dbReference type="ARBA" id="ARBA00022679"/>
    </source>
</evidence>
<dbReference type="Proteomes" id="UP000030321">
    <property type="component" value="Unassembled WGS sequence"/>
</dbReference>
<keyword evidence="6 7" id="KW-0472">Membrane</keyword>
<dbReference type="PANTHER" id="PTHR48090:SF1">
    <property type="entry name" value="PROPHAGE BACTOPRENOL GLUCOSYL TRANSFERASE HOMOLOG"/>
    <property type="match status" value="1"/>
</dbReference>
<feature type="transmembrane region" description="Helical" evidence="7">
    <location>
        <begin position="265"/>
        <end position="290"/>
    </location>
</feature>
<dbReference type="Pfam" id="PF00535">
    <property type="entry name" value="Glycos_transf_2"/>
    <property type="match status" value="1"/>
</dbReference>
<evidence type="ECO:0000256" key="1">
    <source>
        <dbReference type="ARBA" id="ARBA00004141"/>
    </source>
</evidence>
<evidence type="ECO:0000256" key="6">
    <source>
        <dbReference type="ARBA" id="ARBA00023136"/>
    </source>
</evidence>
<dbReference type="CDD" id="cd04187">
    <property type="entry name" value="DPM1_like_bac"/>
    <property type="match status" value="1"/>
</dbReference>
<dbReference type="InterPro" id="IPR050256">
    <property type="entry name" value="Glycosyltransferase_2"/>
</dbReference>
<evidence type="ECO:0000256" key="4">
    <source>
        <dbReference type="ARBA" id="ARBA00022692"/>
    </source>
</evidence>
<dbReference type="SUPFAM" id="SSF53448">
    <property type="entry name" value="Nucleotide-diphospho-sugar transferases"/>
    <property type="match status" value="1"/>
</dbReference>
<accession>A0A0A1VSC1</accession>
<feature type="transmembrane region" description="Helical" evidence="7">
    <location>
        <begin position="231"/>
        <end position="253"/>
    </location>
</feature>
<evidence type="ECO:0000256" key="5">
    <source>
        <dbReference type="ARBA" id="ARBA00022989"/>
    </source>
</evidence>
<dbReference type="GO" id="GO:0016757">
    <property type="term" value="F:glycosyltransferase activity"/>
    <property type="evidence" value="ECO:0007669"/>
    <property type="project" value="UniProtKB-KW"/>
</dbReference>
<feature type="domain" description="Glycosyltransferase 2-like" evidence="8">
    <location>
        <begin position="6"/>
        <end position="146"/>
    </location>
</feature>
<organism evidence="9 10">
    <name type="scientific">Microcystis aeruginosa NIES-44</name>
    <dbReference type="NCBI Taxonomy" id="449439"/>
    <lineage>
        <taxon>Bacteria</taxon>
        <taxon>Bacillati</taxon>
        <taxon>Cyanobacteriota</taxon>
        <taxon>Cyanophyceae</taxon>
        <taxon>Oscillatoriophycideae</taxon>
        <taxon>Chroococcales</taxon>
        <taxon>Microcystaceae</taxon>
        <taxon>Microcystis</taxon>
    </lineage>
</organism>
<comment type="caution">
    <text evidence="9">The sequence shown here is derived from an EMBL/GenBank/DDBJ whole genome shotgun (WGS) entry which is preliminary data.</text>
</comment>
<dbReference type="Gene3D" id="3.90.550.10">
    <property type="entry name" value="Spore Coat Polysaccharide Biosynthesis Protein SpsA, Chain A"/>
    <property type="match status" value="1"/>
</dbReference>
<dbReference type="GO" id="GO:0005886">
    <property type="term" value="C:plasma membrane"/>
    <property type="evidence" value="ECO:0007669"/>
    <property type="project" value="TreeGrafter"/>
</dbReference>
<evidence type="ECO:0000256" key="2">
    <source>
        <dbReference type="ARBA" id="ARBA00022676"/>
    </source>
</evidence>
<dbReference type="EMBL" id="BBPA01000023">
    <property type="protein sequence ID" value="GAL92640.1"/>
    <property type="molecule type" value="Genomic_DNA"/>
</dbReference>